<keyword evidence="1" id="KW-1133">Transmembrane helix</keyword>
<accession>A0A315Y1V0</accession>
<dbReference type="AlphaFoldDB" id="A0A315Y1V0"/>
<evidence type="ECO:0000313" key="3">
    <source>
        <dbReference type="Proteomes" id="UP000245720"/>
    </source>
</evidence>
<evidence type="ECO:0000256" key="1">
    <source>
        <dbReference type="SAM" id="Phobius"/>
    </source>
</evidence>
<gene>
    <name evidence="2" type="ORF">IE37_01217</name>
</gene>
<evidence type="ECO:0000313" key="2">
    <source>
        <dbReference type="EMBL" id="PWJ13413.1"/>
    </source>
</evidence>
<dbReference type="EMBL" id="QGDI01000004">
    <property type="protein sequence ID" value="PWJ13413.1"/>
    <property type="molecule type" value="Genomic_DNA"/>
</dbReference>
<feature type="transmembrane region" description="Helical" evidence="1">
    <location>
        <begin position="6"/>
        <end position="37"/>
    </location>
</feature>
<proteinExistence type="predicted"/>
<reference evidence="2 3" key="1">
    <citation type="submission" date="2018-05" db="EMBL/GenBank/DDBJ databases">
        <title>The Hungate 1000. A catalogue of reference genomes from the rumen microbiome.</title>
        <authorList>
            <person name="Kelly W."/>
        </authorList>
    </citation>
    <scope>NUCLEOTIDE SEQUENCE [LARGE SCALE GENOMIC DNA]</scope>
    <source>
        <strain evidence="2 3">SAb67</strain>
    </source>
</reference>
<dbReference type="RefSeq" id="WP_173328644.1">
    <property type="nucleotide sequence ID" value="NZ_CACVSX010000076.1"/>
</dbReference>
<dbReference type="NCBIfam" id="NF047451">
    <property type="entry name" value="WxxxWxxW_dom"/>
    <property type="match status" value="1"/>
</dbReference>
<keyword evidence="1" id="KW-0472">Membrane</keyword>
<protein>
    <submittedName>
        <fullName evidence="2">Uncharacterized protein</fullName>
    </submittedName>
</protein>
<keyword evidence="1" id="KW-0812">Transmembrane</keyword>
<name>A0A315Y1V0_RUMFL</name>
<sequence>MKHWFIAVAVAVIYLLFSVFTGLWAISWIIWVFYGVYRLVDYIKSQQ</sequence>
<comment type="caution">
    <text evidence="2">The sequence shown here is derived from an EMBL/GenBank/DDBJ whole genome shotgun (WGS) entry which is preliminary data.</text>
</comment>
<organism evidence="2 3">
    <name type="scientific">Ruminococcus flavefaciens</name>
    <dbReference type="NCBI Taxonomy" id="1265"/>
    <lineage>
        <taxon>Bacteria</taxon>
        <taxon>Bacillati</taxon>
        <taxon>Bacillota</taxon>
        <taxon>Clostridia</taxon>
        <taxon>Eubacteriales</taxon>
        <taxon>Oscillospiraceae</taxon>
        <taxon>Ruminococcus</taxon>
    </lineage>
</organism>
<dbReference type="InterPro" id="IPR058092">
    <property type="entry name" value="WWWY"/>
</dbReference>
<dbReference type="Proteomes" id="UP000245720">
    <property type="component" value="Unassembled WGS sequence"/>
</dbReference>